<reference evidence="16 17" key="1">
    <citation type="submission" date="2016-03" db="EMBL/GenBank/DDBJ databases">
        <title>Choanephora cucurbitarum.</title>
        <authorList>
            <person name="Min B."/>
            <person name="Park H."/>
            <person name="Park J.-H."/>
            <person name="Shin H.-D."/>
            <person name="Choi I.-G."/>
        </authorList>
    </citation>
    <scope>NUCLEOTIDE SEQUENCE [LARGE SCALE GENOMIC DNA]</scope>
    <source>
        <strain evidence="16 17">KUS-F28377</strain>
    </source>
</reference>
<evidence type="ECO:0000313" key="17">
    <source>
        <dbReference type="Proteomes" id="UP000093000"/>
    </source>
</evidence>
<evidence type="ECO:0000256" key="1">
    <source>
        <dbReference type="ARBA" id="ARBA00004173"/>
    </source>
</evidence>
<dbReference type="GO" id="GO:0099128">
    <property type="term" value="C:mitochondrial [2Fe-2S] assembly complex"/>
    <property type="evidence" value="ECO:0007669"/>
    <property type="project" value="EnsemblFungi"/>
</dbReference>
<sequence>MFLRPNAILSAASRAAATQRTRVVAPAVFSRMYASLPKEDVQSRVLDVVKSFEKVDAAKVTPDSSFIKDLGLDSLDTVEVVMAIEEEFSVEIPDKEADAIHSIKQAIDYIASREDAQ</sequence>
<dbReference type="GO" id="GO:0016226">
    <property type="term" value="P:iron-sulfur cluster assembly"/>
    <property type="evidence" value="ECO:0007669"/>
    <property type="project" value="EnsemblFungi"/>
</dbReference>
<comment type="subcellular location">
    <subcellularLocation>
        <location evidence="1">Mitochondrion</location>
    </subcellularLocation>
</comment>
<evidence type="ECO:0000256" key="3">
    <source>
        <dbReference type="ARBA" id="ARBA00010930"/>
    </source>
</evidence>
<dbReference type="STRING" id="101091.A0A1C7NHR8"/>
<keyword evidence="8" id="KW-0276">Fatty acid metabolism</keyword>
<dbReference type="PANTHER" id="PTHR20863:SF28">
    <property type="entry name" value="ACYL CARRIER PROTEIN, MITOCHONDRIAL"/>
    <property type="match status" value="1"/>
</dbReference>
<dbReference type="InterPro" id="IPR036736">
    <property type="entry name" value="ACP-like_sf"/>
</dbReference>
<dbReference type="GO" id="GO:0000036">
    <property type="term" value="F:acyl carrier activity"/>
    <property type="evidence" value="ECO:0007669"/>
    <property type="project" value="TreeGrafter"/>
</dbReference>
<evidence type="ECO:0000256" key="7">
    <source>
        <dbReference type="ARBA" id="ARBA00022553"/>
    </source>
</evidence>
<organism evidence="16 17">
    <name type="scientific">Choanephora cucurbitarum</name>
    <dbReference type="NCBI Taxonomy" id="101091"/>
    <lineage>
        <taxon>Eukaryota</taxon>
        <taxon>Fungi</taxon>
        <taxon>Fungi incertae sedis</taxon>
        <taxon>Mucoromycota</taxon>
        <taxon>Mucoromycotina</taxon>
        <taxon>Mucoromycetes</taxon>
        <taxon>Mucorales</taxon>
        <taxon>Mucorineae</taxon>
        <taxon>Choanephoraceae</taxon>
        <taxon>Choanephoroideae</taxon>
        <taxon>Choanephora</taxon>
    </lineage>
</organism>
<evidence type="ECO:0000256" key="14">
    <source>
        <dbReference type="RuleBase" id="RU000722"/>
    </source>
</evidence>
<dbReference type="AlphaFoldDB" id="A0A1C7NHR8"/>
<evidence type="ECO:0000256" key="8">
    <source>
        <dbReference type="ARBA" id="ARBA00022832"/>
    </source>
</evidence>
<evidence type="ECO:0000256" key="5">
    <source>
        <dbReference type="ARBA" id="ARBA00022450"/>
    </source>
</evidence>
<evidence type="ECO:0000256" key="4">
    <source>
        <dbReference type="ARBA" id="ARBA00022448"/>
    </source>
</evidence>
<keyword evidence="6 14" id="KW-0444">Lipid biosynthesis</keyword>
<dbReference type="InterPro" id="IPR009081">
    <property type="entry name" value="PP-bd_ACP"/>
</dbReference>
<dbReference type="PROSITE" id="PS50075">
    <property type="entry name" value="CARRIER"/>
    <property type="match status" value="1"/>
</dbReference>
<gene>
    <name evidence="16" type="primary">MTACP2</name>
    <name evidence="16" type="ORF">A0J61_03364</name>
</gene>
<keyword evidence="7" id="KW-0597">Phosphoprotein</keyword>
<comment type="similarity">
    <text evidence="3">Belongs to the acyl carrier protein (ACP) family.</text>
</comment>
<dbReference type="InterPro" id="IPR003231">
    <property type="entry name" value="ACP"/>
</dbReference>
<keyword evidence="13 14" id="KW-0275">Fatty acid biosynthesis</keyword>
<name>A0A1C7NHR8_9FUNG</name>
<dbReference type="NCBIfam" id="TIGR00517">
    <property type="entry name" value="acyl_carrier"/>
    <property type="match status" value="1"/>
</dbReference>
<keyword evidence="12" id="KW-0496">Mitochondrion</keyword>
<dbReference type="PROSITE" id="PS00012">
    <property type="entry name" value="PHOSPHOPANTETHEINE"/>
    <property type="match status" value="1"/>
</dbReference>
<evidence type="ECO:0000256" key="10">
    <source>
        <dbReference type="ARBA" id="ARBA00022982"/>
    </source>
</evidence>
<dbReference type="SUPFAM" id="SSF47336">
    <property type="entry name" value="ACP-like"/>
    <property type="match status" value="1"/>
</dbReference>
<dbReference type="Proteomes" id="UP000093000">
    <property type="component" value="Unassembled WGS sequence"/>
</dbReference>
<keyword evidence="9" id="KW-0809">Transit peptide</keyword>
<accession>A0A1C7NHR8</accession>
<dbReference type="Gene3D" id="1.10.1200.10">
    <property type="entry name" value="ACP-like"/>
    <property type="match status" value="1"/>
</dbReference>
<dbReference type="HAMAP" id="MF_01217">
    <property type="entry name" value="Acyl_carrier"/>
    <property type="match status" value="1"/>
</dbReference>
<proteinExistence type="inferred from homology"/>
<keyword evidence="5 14" id="KW-0596">Phosphopantetheine</keyword>
<feature type="domain" description="Carrier" evidence="15">
    <location>
        <begin position="39"/>
        <end position="114"/>
    </location>
</feature>
<keyword evidence="11" id="KW-0443">Lipid metabolism</keyword>
<comment type="caution">
    <text evidence="16">The sequence shown here is derived from an EMBL/GenBank/DDBJ whole genome shotgun (WGS) entry which is preliminary data.</text>
</comment>
<evidence type="ECO:0000256" key="13">
    <source>
        <dbReference type="ARBA" id="ARBA00023160"/>
    </source>
</evidence>
<dbReference type="FunCoup" id="A0A1C7NHR8">
    <property type="interactions" value="411"/>
</dbReference>
<dbReference type="FunFam" id="1.10.1200.10:FF:000003">
    <property type="entry name" value="Acyl carrier protein"/>
    <property type="match status" value="1"/>
</dbReference>
<dbReference type="GO" id="GO:0009107">
    <property type="term" value="P:lipoate biosynthetic process"/>
    <property type="evidence" value="ECO:0007669"/>
    <property type="project" value="EnsemblFungi"/>
</dbReference>
<evidence type="ECO:0000256" key="9">
    <source>
        <dbReference type="ARBA" id="ARBA00022946"/>
    </source>
</evidence>
<evidence type="ECO:0000256" key="12">
    <source>
        <dbReference type="ARBA" id="ARBA00023128"/>
    </source>
</evidence>
<comment type="pathway">
    <text evidence="2">Lipid metabolism; fatty acid biosynthesis.</text>
</comment>
<dbReference type="InParanoid" id="A0A1C7NHR8"/>
<dbReference type="Pfam" id="PF00550">
    <property type="entry name" value="PP-binding"/>
    <property type="match status" value="1"/>
</dbReference>
<evidence type="ECO:0000259" key="15">
    <source>
        <dbReference type="PROSITE" id="PS50075"/>
    </source>
</evidence>
<evidence type="ECO:0000256" key="11">
    <source>
        <dbReference type="ARBA" id="ARBA00023098"/>
    </source>
</evidence>
<evidence type="ECO:0000256" key="2">
    <source>
        <dbReference type="ARBA" id="ARBA00005194"/>
    </source>
</evidence>
<dbReference type="EMBL" id="LUGH01000143">
    <property type="protein sequence ID" value="OBZ88585.1"/>
    <property type="molecule type" value="Genomic_DNA"/>
</dbReference>
<comment type="function">
    <text evidence="14">Carrier of the growing fatty acid chain in fatty acid biosynthesis.</text>
</comment>
<dbReference type="PANTHER" id="PTHR20863">
    <property type="entry name" value="ACYL CARRIER PROTEIN"/>
    <property type="match status" value="1"/>
</dbReference>
<dbReference type="InterPro" id="IPR006162">
    <property type="entry name" value="Ppantetheine_attach_site"/>
</dbReference>
<keyword evidence="4" id="KW-0813">Transport</keyword>
<dbReference type="GO" id="GO:0000035">
    <property type="term" value="F:acyl binding"/>
    <property type="evidence" value="ECO:0007669"/>
    <property type="project" value="TreeGrafter"/>
</dbReference>
<dbReference type="OrthoDB" id="448946at2759"/>
<protein>
    <recommendedName>
        <fullName evidence="14">Acyl carrier protein</fullName>
    </recommendedName>
</protein>
<dbReference type="NCBIfam" id="NF002148">
    <property type="entry name" value="PRK00982.1-2"/>
    <property type="match status" value="1"/>
</dbReference>
<keyword evidence="10" id="KW-0249">Electron transport</keyword>
<evidence type="ECO:0000256" key="6">
    <source>
        <dbReference type="ARBA" id="ARBA00022516"/>
    </source>
</evidence>
<evidence type="ECO:0000313" key="16">
    <source>
        <dbReference type="EMBL" id="OBZ88585.1"/>
    </source>
</evidence>
<keyword evidence="17" id="KW-1185">Reference proteome</keyword>